<organism evidence="2">
    <name type="scientific">Micromonospora sp. CCTCC AA 2012012</name>
    <dbReference type="NCBI Taxonomy" id="3111921"/>
    <lineage>
        <taxon>Bacteria</taxon>
        <taxon>Bacillati</taxon>
        <taxon>Actinomycetota</taxon>
        <taxon>Actinomycetes</taxon>
        <taxon>Micromonosporales</taxon>
        <taxon>Micromonosporaceae</taxon>
        <taxon>Micromonospora</taxon>
    </lineage>
</organism>
<dbReference type="RefSeq" id="WP_350932591.1">
    <property type="nucleotide sequence ID" value="NZ_CP157762.1"/>
</dbReference>
<evidence type="ECO:0000313" key="2">
    <source>
        <dbReference type="EMBL" id="XCH73664.1"/>
    </source>
</evidence>
<dbReference type="Pfam" id="PF19586">
    <property type="entry name" value="DUF6093"/>
    <property type="match status" value="1"/>
</dbReference>
<accession>A0AAU8HAT0</accession>
<reference evidence="1" key="1">
    <citation type="submission" date="2024-01" db="EMBL/GenBank/DDBJ databases">
        <title>The genome sequence of Micromonospora mangrovi CCTCC AA 2012012.</title>
        <authorList>
            <person name="Gao J."/>
        </authorList>
    </citation>
    <scope>NUCLEOTIDE SEQUENCE</scope>
    <source>
        <strain evidence="1">CCTCC AA 2012012</strain>
    </source>
</reference>
<dbReference type="AlphaFoldDB" id="A0AAU8HAT0"/>
<evidence type="ECO:0000313" key="1">
    <source>
        <dbReference type="EMBL" id="XBP92967.1"/>
    </source>
</evidence>
<reference evidence="2" key="2">
    <citation type="submission" date="2024-06" db="EMBL/GenBank/DDBJ databases">
        <title>Micromonospora mangrovi CCTCC AA 2012012 genome sequences.</title>
        <authorList>
            <person name="Gao J."/>
        </authorList>
    </citation>
    <scope>NUCLEOTIDE SEQUENCE</scope>
    <source>
        <strain evidence="2">CCTCC AA 2012012</strain>
    </source>
</reference>
<name>A0AAU8HAT0_9ACTN</name>
<gene>
    <name evidence="2" type="ORF">ABUL08_25840</name>
    <name evidence="1" type="ORF">VK199_25760</name>
</gene>
<proteinExistence type="predicted"/>
<dbReference type="EMBL" id="CP157762">
    <property type="protein sequence ID" value="XBP92967.1"/>
    <property type="molecule type" value="Genomic_DNA"/>
</dbReference>
<protein>
    <submittedName>
        <fullName evidence="2">DUF6093 family protein</fullName>
    </submittedName>
</protein>
<sequence>MRIDRAVARGRRVAEARMRDTCAFRRKTGTVTNPTTGKITPTYAAGYAGKCRVKQPSPTAAPATAGEAVVVMVGVEVHIPMSGTPAPQPGDECVITASAGDPDLVGRTFVVDAPHRHSDATARRLKVKERTS</sequence>
<dbReference type="EMBL" id="CP159342">
    <property type="protein sequence ID" value="XCH73664.1"/>
    <property type="molecule type" value="Genomic_DNA"/>
</dbReference>
<dbReference type="InterPro" id="IPR046075">
    <property type="entry name" value="DUF6093"/>
</dbReference>